<protein>
    <submittedName>
        <fullName evidence="1">Uncharacterized protein</fullName>
    </submittedName>
</protein>
<reference evidence="1" key="1">
    <citation type="submission" date="2018-05" db="EMBL/GenBank/DDBJ databases">
        <authorList>
            <person name="Lanie J.A."/>
            <person name="Ng W.-L."/>
            <person name="Kazmierczak K.M."/>
            <person name="Andrzejewski T.M."/>
            <person name="Davidsen T.M."/>
            <person name="Wayne K.J."/>
            <person name="Tettelin H."/>
            <person name="Glass J.I."/>
            <person name="Rusch D."/>
            <person name="Podicherti R."/>
            <person name="Tsui H.-C.T."/>
            <person name="Winkler M.E."/>
        </authorList>
    </citation>
    <scope>NUCLEOTIDE SEQUENCE</scope>
</reference>
<name>A0A382J410_9ZZZZ</name>
<evidence type="ECO:0000313" key="1">
    <source>
        <dbReference type="EMBL" id="SVC05561.1"/>
    </source>
</evidence>
<feature type="non-terminal residue" evidence="1">
    <location>
        <position position="1"/>
    </location>
</feature>
<accession>A0A382J410</accession>
<dbReference type="EMBL" id="UINC01070988">
    <property type="protein sequence ID" value="SVC05561.1"/>
    <property type="molecule type" value="Genomic_DNA"/>
</dbReference>
<organism evidence="1">
    <name type="scientific">marine metagenome</name>
    <dbReference type="NCBI Taxonomy" id="408172"/>
    <lineage>
        <taxon>unclassified sequences</taxon>
        <taxon>metagenomes</taxon>
        <taxon>ecological metagenomes</taxon>
    </lineage>
</organism>
<gene>
    <name evidence="1" type="ORF">METZ01_LOCUS258415</name>
</gene>
<dbReference type="AlphaFoldDB" id="A0A382J410"/>
<sequence>VQIIAQLIEVESGIVESLIMETYSLDSLLFMQHDVANKITILLNNKSGN</sequence>
<proteinExistence type="predicted"/>